<dbReference type="PANTHER" id="PTHR44835:SF1">
    <property type="entry name" value="PROTEIN O-GLCNAC TRANSFERASE"/>
    <property type="match status" value="1"/>
</dbReference>
<evidence type="ECO:0000313" key="7">
    <source>
        <dbReference type="EMBL" id="MBR7619174.1"/>
    </source>
</evidence>
<name>A0A941HUZ1_9CAUL</name>
<dbReference type="PANTHER" id="PTHR44835">
    <property type="entry name" value="UDP-N-ACETYLGLUCOSAMINE--PEPTIDE N-ACETYLGLUCOSAMINYLTRANSFERASE SPINDLY-RELATED"/>
    <property type="match status" value="1"/>
</dbReference>
<proteinExistence type="predicted"/>
<feature type="domain" description="O-GlcNAc transferase C-terminal" evidence="6">
    <location>
        <begin position="205"/>
        <end position="333"/>
    </location>
</feature>
<dbReference type="AlphaFoldDB" id="A0A941HUZ1"/>
<dbReference type="GO" id="GO:0016757">
    <property type="term" value="F:glycosyltransferase activity"/>
    <property type="evidence" value="ECO:0007669"/>
    <property type="project" value="UniProtKB-KW"/>
</dbReference>
<keyword evidence="8" id="KW-1185">Reference proteome</keyword>
<sequence length="565" mass="61362">MDIPGDEPDLDAEIAQARADVAAGRIVEAVDRLQTLIEVPIYDHRLHYAMAAALGAVGDVEGQRSWLLDAQTFHALQAISEQDGVDMARFVSEPDYALQIGDQAYADGKMGLAAAAFGQLAPQPGATFYVIMRWGLSLLHQGRVQEAITAFTLAADTYKSSIAHEFLLYACFFAENGVRLHAAEARRWAQLYAPPPANLPFANSDLAGRKLRIGYVAPTLLRSQLNPFIVPVLENHDLDQLDVFIYCADPKTEIGIRATAVRGIETLSDIDAASLIASDGIDILIDLWGHTADGRLGVFALKPAPVQAAWINYVQTTGLAAIDYVLHADGTQAADDDALFVEQIWRLGPIAVPFRPGARLDPTPTPALANGFVTFASFNHPARLNDATVAAWARILKGRAGSRLLLKYRYFLDPVLQQAVLARFLGHGVTAERIVFEGHSTGPDYLKSFGRIDLALDPSPAPGGTTSSEAVSNGVPLLTLRGPDFYSRVGTLRLEPLGLHQLVAESWDDYVAKALALTEDLAALDALRAEVRPRFEASPIRDEAGFTAILEDAFRQMFERWKTGG</sequence>
<dbReference type="Proteomes" id="UP000622580">
    <property type="component" value="Unassembled WGS sequence"/>
</dbReference>
<dbReference type="InterPro" id="IPR051939">
    <property type="entry name" value="Glycosyltr_41/O-GlcNAc_trsf"/>
</dbReference>
<evidence type="ECO:0000256" key="3">
    <source>
        <dbReference type="ARBA" id="ARBA00022679"/>
    </source>
</evidence>
<dbReference type="RefSeq" id="WP_215339381.1">
    <property type="nucleotide sequence ID" value="NZ_JAGSGD010000001.1"/>
</dbReference>
<organism evidence="7 8">
    <name type="scientific">Phenylobacterium glaciei</name>
    <dbReference type="NCBI Taxonomy" id="2803784"/>
    <lineage>
        <taxon>Bacteria</taxon>
        <taxon>Pseudomonadati</taxon>
        <taxon>Pseudomonadota</taxon>
        <taxon>Alphaproteobacteria</taxon>
        <taxon>Caulobacterales</taxon>
        <taxon>Caulobacteraceae</taxon>
        <taxon>Phenylobacterium</taxon>
    </lineage>
</organism>
<keyword evidence="2" id="KW-0328">Glycosyltransferase</keyword>
<evidence type="ECO:0000256" key="5">
    <source>
        <dbReference type="ARBA" id="ARBA00022803"/>
    </source>
</evidence>
<protein>
    <recommendedName>
        <fullName evidence="6">O-GlcNAc transferase C-terminal domain-containing protein</fullName>
    </recommendedName>
</protein>
<dbReference type="Gene3D" id="3.40.50.2000">
    <property type="entry name" value="Glycogen Phosphorylase B"/>
    <property type="match status" value="1"/>
</dbReference>
<evidence type="ECO:0000256" key="2">
    <source>
        <dbReference type="ARBA" id="ARBA00022676"/>
    </source>
</evidence>
<evidence type="ECO:0000256" key="4">
    <source>
        <dbReference type="ARBA" id="ARBA00022737"/>
    </source>
</evidence>
<dbReference type="InterPro" id="IPR029489">
    <property type="entry name" value="OGT/SEC/SPY_C"/>
</dbReference>
<comment type="caution">
    <text evidence="7">The sequence shown here is derived from an EMBL/GenBank/DDBJ whole genome shotgun (WGS) entry which is preliminary data.</text>
</comment>
<reference evidence="7" key="1">
    <citation type="submission" date="2021-04" db="EMBL/GenBank/DDBJ databases">
        <title>Draft genome assembly of strain Phenylobacterium sp. 20VBR1 using MiniION and Illumina platforms.</title>
        <authorList>
            <person name="Thomas F.A."/>
            <person name="Krishnan K.P."/>
            <person name="Sinha R.K."/>
        </authorList>
    </citation>
    <scope>NUCLEOTIDE SEQUENCE</scope>
    <source>
        <strain evidence="7">20VBR1</strain>
    </source>
</reference>
<gene>
    <name evidence="7" type="ORF">JKL49_07205</name>
</gene>
<accession>A0A941HUZ1</accession>
<feature type="domain" description="O-GlcNAc transferase C-terminal" evidence="6">
    <location>
        <begin position="368"/>
        <end position="542"/>
    </location>
</feature>
<evidence type="ECO:0000313" key="8">
    <source>
        <dbReference type="Proteomes" id="UP000622580"/>
    </source>
</evidence>
<comment type="pathway">
    <text evidence="1">Protein modification; protein glycosylation.</text>
</comment>
<keyword evidence="3" id="KW-0808">Transferase</keyword>
<keyword evidence="4" id="KW-0677">Repeat</keyword>
<dbReference type="Gene3D" id="3.40.50.11380">
    <property type="match status" value="1"/>
</dbReference>
<evidence type="ECO:0000256" key="1">
    <source>
        <dbReference type="ARBA" id="ARBA00004922"/>
    </source>
</evidence>
<dbReference type="EMBL" id="JAGSGD010000001">
    <property type="protein sequence ID" value="MBR7619174.1"/>
    <property type="molecule type" value="Genomic_DNA"/>
</dbReference>
<dbReference type="Pfam" id="PF13844">
    <property type="entry name" value="Glyco_transf_41"/>
    <property type="match status" value="2"/>
</dbReference>
<evidence type="ECO:0000259" key="6">
    <source>
        <dbReference type="Pfam" id="PF13844"/>
    </source>
</evidence>
<keyword evidence="5" id="KW-0802">TPR repeat</keyword>